<dbReference type="EMBL" id="JAUHPX010000006">
    <property type="protein sequence ID" value="MDN4488611.1"/>
    <property type="molecule type" value="Genomic_DNA"/>
</dbReference>
<keyword evidence="2" id="KW-1185">Reference proteome</keyword>
<reference evidence="1" key="1">
    <citation type="submission" date="2023-06" db="EMBL/GenBank/DDBJ databases">
        <title>Sysu t00039.</title>
        <authorList>
            <person name="Gao L."/>
            <person name="Fang B.-Z."/>
            <person name="Li W.-J."/>
        </authorList>
    </citation>
    <scope>NUCLEOTIDE SEQUENCE</scope>
    <source>
        <strain evidence="1">SYSU T00039</strain>
    </source>
</reference>
<accession>A0AAW7M796</accession>
<evidence type="ECO:0000313" key="1">
    <source>
        <dbReference type="EMBL" id="MDN4488611.1"/>
    </source>
</evidence>
<sequence length="232" mass="24511">MDQDFSAGASASAVELYIAEHVAEHGVLPTIAQVREGGVRARTATIAAALRQARATAARTKASNSTSPEAVEAIVELGRAMASAATRVLDDEVASLVERVLAPARAVSDEVIAAAFGQRDAALAELAAEVELRAVERDVLENQLSSLRDDIAAIRSERDAALHARDLAFEQRDRALGEARAAQEVAELARSELTAAAESTQAAARQSEIALAEERGRRLAAEDRITALEGEH</sequence>
<organism evidence="1 2">
    <name type="scientific">Demequina lignilytica</name>
    <dbReference type="NCBI Taxonomy" id="3051663"/>
    <lineage>
        <taxon>Bacteria</taxon>
        <taxon>Bacillati</taxon>
        <taxon>Actinomycetota</taxon>
        <taxon>Actinomycetes</taxon>
        <taxon>Micrococcales</taxon>
        <taxon>Demequinaceae</taxon>
        <taxon>Demequina</taxon>
    </lineage>
</organism>
<gene>
    <name evidence="1" type="ORF">QQX10_10575</name>
</gene>
<protein>
    <recommendedName>
        <fullName evidence="3">Replication region DNA-binding N-term</fullName>
    </recommendedName>
</protein>
<evidence type="ECO:0008006" key="3">
    <source>
        <dbReference type="Google" id="ProtNLM"/>
    </source>
</evidence>
<name>A0AAW7M796_9MICO</name>
<dbReference type="RefSeq" id="WP_301120699.1">
    <property type="nucleotide sequence ID" value="NZ_JAUHPX010000006.1"/>
</dbReference>
<dbReference type="AlphaFoldDB" id="A0AAW7M796"/>
<dbReference type="Proteomes" id="UP001172737">
    <property type="component" value="Unassembled WGS sequence"/>
</dbReference>
<comment type="caution">
    <text evidence="1">The sequence shown here is derived from an EMBL/GenBank/DDBJ whole genome shotgun (WGS) entry which is preliminary data.</text>
</comment>
<proteinExistence type="predicted"/>
<evidence type="ECO:0000313" key="2">
    <source>
        <dbReference type="Proteomes" id="UP001172737"/>
    </source>
</evidence>